<dbReference type="Proteomes" id="UP000294547">
    <property type="component" value="Unassembled WGS sequence"/>
</dbReference>
<organism evidence="2 3">
    <name type="scientific">Oharaeibacter diazotrophicus</name>
    <dbReference type="NCBI Taxonomy" id="1920512"/>
    <lineage>
        <taxon>Bacteria</taxon>
        <taxon>Pseudomonadati</taxon>
        <taxon>Pseudomonadota</taxon>
        <taxon>Alphaproteobacteria</taxon>
        <taxon>Hyphomicrobiales</taxon>
        <taxon>Pleomorphomonadaceae</taxon>
        <taxon>Oharaeibacter</taxon>
    </lineage>
</organism>
<accession>A0A4R6RAH4</accession>
<dbReference type="OrthoDB" id="9799278at2"/>
<reference evidence="2 3" key="1">
    <citation type="submission" date="2019-03" db="EMBL/GenBank/DDBJ databases">
        <title>Genomic Encyclopedia of Type Strains, Phase IV (KMG-IV): sequencing the most valuable type-strain genomes for metagenomic binning, comparative biology and taxonomic classification.</title>
        <authorList>
            <person name="Goeker M."/>
        </authorList>
    </citation>
    <scope>NUCLEOTIDE SEQUENCE [LARGE SCALE GENOMIC DNA]</scope>
    <source>
        <strain evidence="2 3">DSM 102969</strain>
    </source>
</reference>
<dbReference type="Pfam" id="PF04230">
    <property type="entry name" value="PS_pyruv_trans"/>
    <property type="match status" value="1"/>
</dbReference>
<keyword evidence="2" id="KW-0808">Transferase</keyword>
<evidence type="ECO:0000259" key="1">
    <source>
        <dbReference type="Pfam" id="PF04230"/>
    </source>
</evidence>
<dbReference type="GO" id="GO:0016740">
    <property type="term" value="F:transferase activity"/>
    <property type="evidence" value="ECO:0007669"/>
    <property type="project" value="UniProtKB-KW"/>
</dbReference>
<protein>
    <submittedName>
        <fullName evidence="2">Polysaccharide pyruvyl transferase</fullName>
    </submittedName>
</protein>
<dbReference type="InterPro" id="IPR007345">
    <property type="entry name" value="Polysacch_pyruvyl_Trfase"/>
</dbReference>
<keyword evidence="3" id="KW-1185">Reference proteome</keyword>
<evidence type="ECO:0000313" key="3">
    <source>
        <dbReference type="Proteomes" id="UP000294547"/>
    </source>
</evidence>
<gene>
    <name evidence="2" type="ORF">EDD54_3049</name>
</gene>
<evidence type="ECO:0000313" key="2">
    <source>
        <dbReference type="EMBL" id="TDP83093.1"/>
    </source>
</evidence>
<dbReference type="AlphaFoldDB" id="A0A4R6RAH4"/>
<proteinExistence type="predicted"/>
<feature type="domain" description="Polysaccharide pyruvyl transferase" evidence="1">
    <location>
        <begin position="16"/>
        <end position="288"/>
    </location>
</feature>
<name>A0A4R6RAH4_9HYPH</name>
<sequence>MTGRIALLTFHRRVDYGSYWQTRCLLAGLARRGHAAVVADHASDHVRRAELACALAPLGDGPAARADVPDKVARIRAFRRAVAELPLSKRFDIARPETMEPADLALFGGDEIWNPHHPWYGGAPLFFGGGVPARRYVAYAAGAGGHDATLGFDADRSARLGAFADVSVRDDNTRRLCRDATGREPEIVLDPCLQFPPPHEAPDAEGPPCIVVYGHGFPRWFADAVVAFARRRALPIVGVGHRSAVADEQRLAAGPEEFRRLMASAAAVVTNVFHGCVFALAFGRPFVAAASPARRDDLRDLVALVGAQHHVVDETRAATVDTVLSAPADAVVRRRIEALRARSDAFLDRVLG</sequence>
<comment type="caution">
    <text evidence="2">The sequence shown here is derived from an EMBL/GenBank/DDBJ whole genome shotgun (WGS) entry which is preliminary data.</text>
</comment>
<dbReference type="RefSeq" id="WP_126537756.1">
    <property type="nucleotide sequence ID" value="NZ_BSPM01000009.1"/>
</dbReference>
<dbReference type="EMBL" id="SNXY01000009">
    <property type="protein sequence ID" value="TDP83093.1"/>
    <property type="molecule type" value="Genomic_DNA"/>
</dbReference>